<sequence length="98" mass="11184">MARAVRSANEKRIESTRWGRRARTVLDDSLEKSSVDGGWRPNRYERRGGLPTRRGRIVASDPSETVDVVERARSRSPRIPAKTGFQRAFAFLFGPKRL</sequence>
<name>A0A3N6PGY7_NATCH</name>
<evidence type="ECO:0000313" key="1">
    <source>
        <dbReference type="EMBL" id="RQG99669.1"/>
    </source>
</evidence>
<reference evidence="1 2" key="1">
    <citation type="submission" date="2018-10" db="EMBL/GenBank/DDBJ databases">
        <title>Natrarchaeobius chitinivorans gen. nov., sp. nov., and Natrarchaeobius haloalkaliphilus sp. nov., alkaliphilic, chitin-utilizing haloarchaea from hypersaline alkaline lakes.</title>
        <authorList>
            <person name="Sorokin D.Y."/>
            <person name="Elcheninov A.G."/>
            <person name="Kostrikina N.A."/>
            <person name="Bale N.J."/>
            <person name="Sinninghe Damste J.S."/>
            <person name="Khijniak T.V."/>
            <person name="Kublanov I.V."/>
            <person name="Toshchakov S.V."/>
        </authorList>
    </citation>
    <scope>NUCLEOTIDE SEQUENCE [LARGE SCALE GENOMIC DNA]</scope>
    <source>
        <strain evidence="1 2">AArcht7</strain>
    </source>
</reference>
<dbReference type="EMBL" id="REFZ01000008">
    <property type="protein sequence ID" value="RQG99669.1"/>
    <property type="molecule type" value="Genomic_DNA"/>
</dbReference>
<accession>A0A3N6PGY7</accession>
<dbReference type="Proteomes" id="UP000281431">
    <property type="component" value="Unassembled WGS sequence"/>
</dbReference>
<evidence type="ECO:0000313" key="2">
    <source>
        <dbReference type="Proteomes" id="UP000281431"/>
    </source>
</evidence>
<proteinExistence type="predicted"/>
<gene>
    <name evidence="1" type="ORF">EA472_13510</name>
</gene>
<organism evidence="1 2">
    <name type="scientific">Natrarchaeobius chitinivorans</name>
    <dbReference type="NCBI Taxonomy" id="1679083"/>
    <lineage>
        <taxon>Archaea</taxon>
        <taxon>Methanobacteriati</taxon>
        <taxon>Methanobacteriota</taxon>
        <taxon>Stenosarchaea group</taxon>
        <taxon>Halobacteria</taxon>
        <taxon>Halobacteriales</taxon>
        <taxon>Natrialbaceae</taxon>
        <taxon>Natrarchaeobius</taxon>
    </lineage>
</organism>
<keyword evidence="2" id="KW-1185">Reference proteome</keyword>
<protein>
    <submittedName>
        <fullName evidence="1">Uncharacterized protein</fullName>
    </submittedName>
</protein>
<dbReference type="AlphaFoldDB" id="A0A3N6PGY7"/>
<comment type="caution">
    <text evidence="1">The sequence shown here is derived from an EMBL/GenBank/DDBJ whole genome shotgun (WGS) entry which is preliminary data.</text>
</comment>